<protein>
    <recommendedName>
        <fullName evidence="6">GOLD domain-containing protein</fullName>
    </recommendedName>
</protein>
<feature type="region of interest" description="Disordered" evidence="1">
    <location>
        <begin position="81"/>
        <end position="105"/>
    </location>
</feature>
<evidence type="ECO:0000256" key="1">
    <source>
        <dbReference type="SAM" id="MobiDB-lite"/>
    </source>
</evidence>
<dbReference type="EMBL" id="FRAT01000011">
    <property type="protein sequence ID" value="SHL52467.1"/>
    <property type="molecule type" value="Genomic_DNA"/>
</dbReference>
<dbReference type="OrthoDB" id="952847at2"/>
<organism evidence="3 4">
    <name type="scientific">Flagellimonas taeanensis</name>
    <dbReference type="NCBI Taxonomy" id="1005926"/>
    <lineage>
        <taxon>Bacteria</taxon>
        <taxon>Pseudomonadati</taxon>
        <taxon>Bacteroidota</taxon>
        <taxon>Flavobacteriia</taxon>
        <taxon>Flavobacteriales</taxon>
        <taxon>Flavobacteriaceae</taxon>
        <taxon>Flagellimonas</taxon>
    </lineage>
</organism>
<evidence type="ECO:0000313" key="2">
    <source>
        <dbReference type="EMBL" id="SFC39341.1"/>
    </source>
</evidence>
<evidence type="ECO:0000313" key="5">
    <source>
        <dbReference type="Proteomes" id="UP000198940"/>
    </source>
</evidence>
<proteinExistence type="predicted"/>
<dbReference type="Proteomes" id="UP000184031">
    <property type="component" value="Unassembled WGS sequence"/>
</dbReference>
<evidence type="ECO:0008006" key="6">
    <source>
        <dbReference type="Google" id="ProtNLM"/>
    </source>
</evidence>
<evidence type="ECO:0000313" key="4">
    <source>
        <dbReference type="Proteomes" id="UP000184031"/>
    </source>
</evidence>
<dbReference type="AlphaFoldDB" id="A0A1M7BC14"/>
<dbReference type="EMBL" id="FOKU01000010">
    <property type="protein sequence ID" value="SFC39341.1"/>
    <property type="molecule type" value="Genomic_DNA"/>
</dbReference>
<dbReference type="RefSeq" id="WP_072882320.1">
    <property type="nucleotide sequence ID" value="NZ_FOKU01000010.1"/>
</dbReference>
<dbReference type="Proteomes" id="UP000198940">
    <property type="component" value="Unassembled WGS sequence"/>
</dbReference>
<sequence length="209" mass="23359">MSEMNNPVLEKNKIIEASIISLLIGAILLVVAVLPAEYGVDPTGLGKLFGFDRLYVAEEEVTNGFGPMDLKDVPLIKLEKAGSGPSVKRPVEADLPPPTEQLSSREDQTSIIVPAGKGIEFKLEMLKYGKMKYEWTTANGEILYFDFHGEVKQQEKVDEVYFESFTIANSNNMVGTFLAPYEGKHGWFFRNNGNEDITVNFRLKGQYNL</sequence>
<accession>A0A1M7BC14</accession>
<keyword evidence="5" id="KW-1185">Reference proteome</keyword>
<comment type="caution">
    <text evidence="3">The sequence shown here is derived from an EMBL/GenBank/DDBJ whole genome shotgun (WGS) entry which is preliminary data.</text>
</comment>
<name>A0A1M7BC14_9FLAO</name>
<reference evidence="3 4" key="1">
    <citation type="submission" date="2016-11" db="EMBL/GenBank/DDBJ databases">
        <authorList>
            <person name="Varghese N."/>
            <person name="Submissions S."/>
        </authorList>
    </citation>
    <scope>NUCLEOTIDE SEQUENCE [LARGE SCALE GENOMIC DNA]</scope>
    <source>
        <strain evidence="3 4">CGMCC 1.12174</strain>
        <strain evidence="2 5">DSM 26351</strain>
    </source>
</reference>
<dbReference type="STRING" id="1055723.SAMN05216293_3658"/>
<gene>
    <name evidence="2" type="ORF">SAMN04487891_11097</name>
    <name evidence="3" type="ORF">SAMN05216293_3658</name>
</gene>
<evidence type="ECO:0000313" key="3">
    <source>
        <dbReference type="EMBL" id="SHL52467.1"/>
    </source>
</evidence>